<dbReference type="InterPro" id="IPR018060">
    <property type="entry name" value="HTH_AraC"/>
</dbReference>
<keyword evidence="1" id="KW-0805">Transcription regulation</keyword>
<dbReference type="InterPro" id="IPR009057">
    <property type="entry name" value="Homeodomain-like_sf"/>
</dbReference>
<dbReference type="EMBL" id="JBHSOW010000098">
    <property type="protein sequence ID" value="MFC5652610.1"/>
    <property type="molecule type" value="Genomic_DNA"/>
</dbReference>
<dbReference type="Pfam" id="PF12833">
    <property type="entry name" value="HTH_18"/>
    <property type="match status" value="1"/>
</dbReference>
<dbReference type="SUPFAM" id="SSF51215">
    <property type="entry name" value="Regulatory protein AraC"/>
    <property type="match status" value="1"/>
</dbReference>
<keyword evidence="2" id="KW-0238">DNA-binding</keyword>
<evidence type="ECO:0000313" key="6">
    <source>
        <dbReference type="Proteomes" id="UP001596047"/>
    </source>
</evidence>
<evidence type="ECO:0000256" key="3">
    <source>
        <dbReference type="ARBA" id="ARBA00023163"/>
    </source>
</evidence>
<dbReference type="PRINTS" id="PR00032">
    <property type="entry name" value="HTHARAC"/>
</dbReference>
<evidence type="ECO:0000259" key="4">
    <source>
        <dbReference type="PROSITE" id="PS01124"/>
    </source>
</evidence>
<dbReference type="Pfam" id="PF02311">
    <property type="entry name" value="AraC_binding"/>
    <property type="match status" value="1"/>
</dbReference>
<gene>
    <name evidence="5" type="ORF">ACFPYJ_26520</name>
</gene>
<reference evidence="6" key="1">
    <citation type="journal article" date="2019" name="Int. J. Syst. Evol. Microbiol.">
        <title>The Global Catalogue of Microorganisms (GCM) 10K type strain sequencing project: providing services to taxonomists for standard genome sequencing and annotation.</title>
        <authorList>
            <consortium name="The Broad Institute Genomics Platform"/>
            <consortium name="The Broad Institute Genome Sequencing Center for Infectious Disease"/>
            <person name="Wu L."/>
            <person name="Ma J."/>
        </authorList>
    </citation>
    <scope>NUCLEOTIDE SEQUENCE [LARGE SCALE GENOMIC DNA]</scope>
    <source>
        <strain evidence="6">CGMCC 1.3240</strain>
    </source>
</reference>
<evidence type="ECO:0000313" key="5">
    <source>
        <dbReference type="EMBL" id="MFC5652610.1"/>
    </source>
</evidence>
<dbReference type="InterPro" id="IPR020449">
    <property type="entry name" value="Tscrpt_reg_AraC-type_HTH"/>
</dbReference>
<dbReference type="PROSITE" id="PS00041">
    <property type="entry name" value="HTH_ARAC_FAMILY_1"/>
    <property type="match status" value="1"/>
</dbReference>
<organism evidence="5 6">
    <name type="scientific">Paenibacillus solisilvae</name>
    <dbReference type="NCBI Taxonomy" id="2486751"/>
    <lineage>
        <taxon>Bacteria</taxon>
        <taxon>Bacillati</taxon>
        <taxon>Bacillota</taxon>
        <taxon>Bacilli</taxon>
        <taxon>Bacillales</taxon>
        <taxon>Paenibacillaceae</taxon>
        <taxon>Paenibacillus</taxon>
    </lineage>
</organism>
<sequence>MVTFICSENVGKARCEPGWEWSPNRPLPDYDLWYAMEGKGQMIINGEKFPISKGSCFLVQPGDEVNALQDPDHRLTVIFVHFTVDSGHEFTPPGRHVQFEDTVMLEICLQRIVDLQLREEDRQAEEFDLLIKLVMLHMQRQESSREQSSVSNMHKQLIHKVIDELRDHSGKGATVTGLAASLNISPRYLSQLFLKYTGYSLREYMMRIRMERARFLLTETAMNITEVSSALGFTDIYHFSKMFKAHNGVPPSKFRYKGHPAQSHFGQPPATFE</sequence>
<keyword evidence="6" id="KW-1185">Reference proteome</keyword>
<dbReference type="RefSeq" id="WP_379191249.1">
    <property type="nucleotide sequence ID" value="NZ_JBHSOW010000098.1"/>
</dbReference>
<name>A0ABW0W437_9BACL</name>
<dbReference type="Gene3D" id="2.60.120.10">
    <property type="entry name" value="Jelly Rolls"/>
    <property type="match status" value="1"/>
</dbReference>
<dbReference type="PANTHER" id="PTHR43280:SF2">
    <property type="entry name" value="HTH-TYPE TRANSCRIPTIONAL REGULATOR EXSA"/>
    <property type="match status" value="1"/>
</dbReference>
<comment type="caution">
    <text evidence="5">The sequence shown here is derived from an EMBL/GenBank/DDBJ whole genome shotgun (WGS) entry which is preliminary data.</text>
</comment>
<dbReference type="SMART" id="SM00342">
    <property type="entry name" value="HTH_ARAC"/>
    <property type="match status" value="1"/>
</dbReference>
<evidence type="ECO:0000256" key="1">
    <source>
        <dbReference type="ARBA" id="ARBA00023015"/>
    </source>
</evidence>
<dbReference type="InterPro" id="IPR014710">
    <property type="entry name" value="RmlC-like_jellyroll"/>
</dbReference>
<keyword evidence="3" id="KW-0804">Transcription</keyword>
<dbReference type="Proteomes" id="UP001596047">
    <property type="component" value="Unassembled WGS sequence"/>
</dbReference>
<dbReference type="PROSITE" id="PS01124">
    <property type="entry name" value="HTH_ARAC_FAMILY_2"/>
    <property type="match status" value="1"/>
</dbReference>
<dbReference type="InterPro" id="IPR003313">
    <property type="entry name" value="AraC-bd"/>
</dbReference>
<evidence type="ECO:0000256" key="2">
    <source>
        <dbReference type="ARBA" id="ARBA00023125"/>
    </source>
</evidence>
<dbReference type="PANTHER" id="PTHR43280">
    <property type="entry name" value="ARAC-FAMILY TRANSCRIPTIONAL REGULATOR"/>
    <property type="match status" value="1"/>
</dbReference>
<proteinExistence type="predicted"/>
<accession>A0ABW0W437</accession>
<dbReference type="SUPFAM" id="SSF46689">
    <property type="entry name" value="Homeodomain-like"/>
    <property type="match status" value="2"/>
</dbReference>
<feature type="domain" description="HTH araC/xylS-type" evidence="4">
    <location>
        <begin position="159"/>
        <end position="257"/>
    </location>
</feature>
<dbReference type="InterPro" id="IPR037923">
    <property type="entry name" value="HTH-like"/>
</dbReference>
<dbReference type="InterPro" id="IPR018062">
    <property type="entry name" value="HTH_AraC-typ_CS"/>
</dbReference>
<protein>
    <submittedName>
        <fullName evidence="5">AraC family transcriptional regulator</fullName>
    </submittedName>
</protein>
<dbReference type="Gene3D" id="1.10.10.60">
    <property type="entry name" value="Homeodomain-like"/>
    <property type="match status" value="2"/>
</dbReference>